<evidence type="ECO:0000313" key="2">
    <source>
        <dbReference type="Proteomes" id="UP000019487"/>
    </source>
</evidence>
<dbReference type="EMBL" id="AYSA01000131">
    <property type="protein sequence ID" value="ESZ96633.1"/>
    <property type="molecule type" value="Genomic_DNA"/>
</dbReference>
<evidence type="ECO:0000313" key="1">
    <source>
        <dbReference type="EMBL" id="ESZ96633.1"/>
    </source>
</evidence>
<organism evidence="1 2">
    <name type="scientific">Sclerotinia borealis (strain F-4128)</name>
    <dbReference type="NCBI Taxonomy" id="1432307"/>
    <lineage>
        <taxon>Eukaryota</taxon>
        <taxon>Fungi</taxon>
        <taxon>Dikarya</taxon>
        <taxon>Ascomycota</taxon>
        <taxon>Pezizomycotina</taxon>
        <taxon>Leotiomycetes</taxon>
        <taxon>Helotiales</taxon>
        <taxon>Sclerotiniaceae</taxon>
        <taxon>Sclerotinia</taxon>
    </lineage>
</organism>
<reference evidence="1 2" key="1">
    <citation type="journal article" date="2014" name="Genome Announc.">
        <title>Draft genome sequence of Sclerotinia borealis, a psychrophilic plant pathogenic fungus.</title>
        <authorList>
            <person name="Mardanov A.V."/>
            <person name="Beletsky A.V."/>
            <person name="Kadnikov V.V."/>
            <person name="Ignatov A.N."/>
            <person name="Ravin N.V."/>
        </authorList>
    </citation>
    <scope>NUCLEOTIDE SEQUENCE [LARGE SCALE GENOMIC DNA]</scope>
    <source>
        <strain evidence="2">F-4157</strain>
    </source>
</reference>
<gene>
    <name evidence="1" type="ORF">SBOR_3000</name>
</gene>
<proteinExistence type="predicted"/>
<sequence length="143" mass="16226">MESYVPLWILQSHSESDQSNLKHLCHIVTTCHNIRLIASLAVQSDMPYYTQANSEIQLSIRVDEYYTAARVTSSLDGAFGFKLSPSAALMDNFGGSLNIPRNSELTFGRQGDRDRHMRKRYGSFNILAQHPDAARNFCRRDTI</sequence>
<protein>
    <submittedName>
        <fullName evidence="1">Uncharacterized protein</fullName>
    </submittedName>
</protein>
<dbReference type="OrthoDB" id="3538117at2759"/>
<dbReference type="Proteomes" id="UP000019487">
    <property type="component" value="Unassembled WGS sequence"/>
</dbReference>
<accession>W9CKU8</accession>
<name>W9CKU8_SCLBF</name>
<dbReference type="HOGENOM" id="CLU_1807336_0_0_1"/>
<keyword evidence="2" id="KW-1185">Reference proteome</keyword>
<comment type="caution">
    <text evidence="1">The sequence shown here is derived from an EMBL/GenBank/DDBJ whole genome shotgun (WGS) entry which is preliminary data.</text>
</comment>
<dbReference type="AlphaFoldDB" id="W9CKU8"/>